<evidence type="ECO:0000313" key="3">
    <source>
        <dbReference type="Proteomes" id="UP001172082"/>
    </source>
</evidence>
<feature type="domain" description="Transposase IS200-like" evidence="1">
    <location>
        <begin position="10"/>
        <end position="149"/>
    </location>
</feature>
<dbReference type="Pfam" id="PF01797">
    <property type="entry name" value="Y1_Tnp"/>
    <property type="match status" value="1"/>
</dbReference>
<dbReference type="PANTHER" id="PTHR34322">
    <property type="entry name" value="TRANSPOSASE, Y1_TNP DOMAIN-CONTAINING"/>
    <property type="match status" value="1"/>
</dbReference>
<proteinExistence type="predicted"/>
<reference evidence="2" key="1">
    <citation type="submission" date="2023-06" db="EMBL/GenBank/DDBJ databases">
        <title>Genomic of Parafulvivirga corallium.</title>
        <authorList>
            <person name="Wang G."/>
        </authorList>
    </citation>
    <scope>NUCLEOTIDE SEQUENCE</scope>
    <source>
        <strain evidence="2">BMA10</strain>
    </source>
</reference>
<dbReference type="EMBL" id="JAUJEA010000012">
    <property type="protein sequence ID" value="MDN5204595.1"/>
    <property type="molecule type" value="Genomic_DNA"/>
</dbReference>
<keyword evidence="3" id="KW-1185">Reference proteome</keyword>
<gene>
    <name evidence="2" type="ORF">QQ008_24600</name>
</gene>
<dbReference type="NCBIfam" id="NF047646">
    <property type="entry name" value="REP_Tyr_transpos"/>
    <property type="match status" value="1"/>
</dbReference>
<evidence type="ECO:0000259" key="1">
    <source>
        <dbReference type="SMART" id="SM01321"/>
    </source>
</evidence>
<dbReference type="InterPro" id="IPR036515">
    <property type="entry name" value="Transposase_17_sf"/>
</dbReference>
<dbReference type="PANTHER" id="PTHR34322:SF2">
    <property type="entry name" value="TRANSPOSASE IS200-LIKE DOMAIN-CONTAINING PROTEIN"/>
    <property type="match status" value="1"/>
</dbReference>
<dbReference type="Gene3D" id="3.30.70.1290">
    <property type="entry name" value="Transposase IS200-like"/>
    <property type="match status" value="1"/>
</dbReference>
<dbReference type="Proteomes" id="UP001172082">
    <property type="component" value="Unassembled WGS sequence"/>
</dbReference>
<dbReference type="RefSeq" id="WP_346754619.1">
    <property type="nucleotide sequence ID" value="NZ_JAUJEA010000012.1"/>
</dbReference>
<dbReference type="InterPro" id="IPR002686">
    <property type="entry name" value="Transposase_17"/>
</dbReference>
<dbReference type="SUPFAM" id="SSF143422">
    <property type="entry name" value="Transposase IS200-like"/>
    <property type="match status" value="1"/>
</dbReference>
<name>A0ABT8KUZ8_9BACT</name>
<protein>
    <submittedName>
        <fullName evidence="2">Transposase</fullName>
    </submittedName>
</protein>
<sequence length="183" mass="21983">MGRKYTISDHSKLYFMTFAVVNWIDVFVRDIYKEKFIESLEYCRDNKGLQIYAYCIMTSHIHLILGVEEGKNLSDVIRDVKSYTSKELRETIADNKQESRRRWMLWMFELAGKRNKRNNRFQFWQQHNHPIELSTNEMMEQRLDYIHNNPVAAGFVNEPENWLWSSANQYAGNKGRLEVLYIE</sequence>
<accession>A0ABT8KUZ8</accession>
<organism evidence="2 3">
    <name type="scientific">Splendidivirga corallicola</name>
    <dbReference type="NCBI Taxonomy" id="3051826"/>
    <lineage>
        <taxon>Bacteria</taxon>
        <taxon>Pseudomonadati</taxon>
        <taxon>Bacteroidota</taxon>
        <taxon>Cytophagia</taxon>
        <taxon>Cytophagales</taxon>
        <taxon>Splendidivirgaceae</taxon>
        <taxon>Splendidivirga</taxon>
    </lineage>
</organism>
<dbReference type="SMART" id="SM01321">
    <property type="entry name" value="Y1_Tnp"/>
    <property type="match status" value="1"/>
</dbReference>
<comment type="caution">
    <text evidence="2">The sequence shown here is derived from an EMBL/GenBank/DDBJ whole genome shotgun (WGS) entry which is preliminary data.</text>
</comment>
<evidence type="ECO:0000313" key="2">
    <source>
        <dbReference type="EMBL" id="MDN5204595.1"/>
    </source>
</evidence>